<accession>B2W8A9</accession>
<dbReference type="InParanoid" id="B2W8A9"/>
<dbReference type="Proteomes" id="UP000001471">
    <property type="component" value="Unassembled WGS sequence"/>
</dbReference>
<feature type="compositionally biased region" description="Low complexity" evidence="1">
    <location>
        <begin position="69"/>
        <end position="83"/>
    </location>
</feature>
<organism evidence="2 3">
    <name type="scientific">Pyrenophora tritici-repentis (strain Pt-1C-BFP)</name>
    <name type="common">Wheat tan spot fungus</name>
    <name type="synonym">Drechslera tritici-repentis</name>
    <dbReference type="NCBI Taxonomy" id="426418"/>
    <lineage>
        <taxon>Eukaryota</taxon>
        <taxon>Fungi</taxon>
        <taxon>Dikarya</taxon>
        <taxon>Ascomycota</taxon>
        <taxon>Pezizomycotina</taxon>
        <taxon>Dothideomycetes</taxon>
        <taxon>Pleosporomycetidae</taxon>
        <taxon>Pleosporales</taxon>
        <taxon>Pleosporineae</taxon>
        <taxon>Pleosporaceae</taxon>
        <taxon>Pyrenophora</taxon>
    </lineage>
</organism>
<evidence type="ECO:0000313" key="3">
    <source>
        <dbReference type="Proteomes" id="UP000001471"/>
    </source>
</evidence>
<reference evidence="3" key="1">
    <citation type="journal article" date="2013" name="G3 (Bethesda)">
        <title>Comparative genomics of a plant-pathogenic fungus, Pyrenophora tritici-repentis, reveals transduplication and the impact of repeat elements on pathogenicity and population divergence.</title>
        <authorList>
            <person name="Manning V.A."/>
            <person name="Pandelova I."/>
            <person name="Dhillon B."/>
            <person name="Wilhelm L.J."/>
            <person name="Goodwin S.B."/>
            <person name="Berlin A.M."/>
            <person name="Figueroa M."/>
            <person name="Freitag M."/>
            <person name="Hane J.K."/>
            <person name="Henrissat B."/>
            <person name="Holman W.H."/>
            <person name="Kodira C.D."/>
            <person name="Martin J."/>
            <person name="Oliver R.P."/>
            <person name="Robbertse B."/>
            <person name="Schackwitz W."/>
            <person name="Schwartz D.C."/>
            <person name="Spatafora J.W."/>
            <person name="Turgeon B.G."/>
            <person name="Yandava C."/>
            <person name="Young S."/>
            <person name="Zhou S."/>
            <person name="Zeng Q."/>
            <person name="Grigoriev I.V."/>
            <person name="Ma L.-J."/>
            <person name="Ciuffetti L.M."/>
        </authorList>
    </citation>
    <scope>NUCLEOTIDE SEQUENCE [LARGE SCALE GENOMIC DNA]</scope>
    <source>
        <strain evidence="3">Pt-1C-BFP</strain>
    </source>
</reference>
<gene>
    <name evidence="2" type="ORF">PTRG_06217</name>
</gene>
<evidence type="ECO:0000256" key="1">
    <source>
        <dbReference type="SAM" id="MobiDB-lite"/>
    </source>
</evidence>
<sequence>MADLSASVSVPNTMTANDCTALERQLSTLLAMNVDALIAQVRIEFQRLEECAEDDPRLHQHDHISGSSALGLVSSSPVLSPPAETTGDGFPAVHLEGVSSPNIVSAMGKEPETSDSDGSYEPTDALPELPVESIPRIEVNSTPPGSPHLETPGIEVSPWVTYA</sequence>
<protein>
    <submittedName>
        <fullName evidence="2">Uncharacterized protein</fullName>
    </submittedName>
</protein>
<feature type="region of interest" description="Disordered" evidence="1">
    <location>
        <begin position="69"/>
        <end position="163"/>
    </location>
</feature>
<proteinExistence type="predicted"/>
<name>B2W8A9_PYRTR</name>
<dbReference type="HOGENOM" id="CLU_1627927_0_0_1"/>
<dbReference type="EMBL" id="DS231620">
    <property type="protein sequence ID" value="EDU49137.1"/>
    <property type="molecule type" value="Genomic_DNA"/>
</dbReference>
<dbReference type="AlphaFoldDB" id="B2W8A9"/>
<evidence type="ECO:0000313" key="2">
    <source>
        <dbReference type="EMBL" id="EDU49137.1"/>
    </source>
</evidence>